<protein>
    <submittedName>
        <fullName evidence="1">Uncharacterized protein</fullName>
    </submittedName>
</protein>
<keyword evidence="2" id="KW-1185">Reference proteome</keyword>
<sequence length="121" mass="13755">MEGVRRALPRLPTRLNSRQIVREPDWAGDPRRRTFHGLPSDPAPLRGQLPDQFCGWSRVEALFFFFPFLFSACALVTRPSYIPIRSPPVVIQHHPTPSLPGSLIHRTNYAAKCATRKKITP</sequence>
<dbReference type="EMBL" id="MSFK01000019">
    <property type="protein sequence ID" value="PWY83123.1"/>
    <property type="molecule type" value="Genomic_DNA"/>
</dbReference>
<dbReference type="GeneID" id="37107703"/>
<comment type="caution">
    <text evidence="1">The sequence shown here is derived from an EMBL/GenBank/DDBJ whole genome shotgun (WGS) entry which is preliminary data.</text>
</comment>
<organism evidence="1 2">
    <name type="scientific">Aspergillus sclerotioniger CBS 115572</name>
    <dbReference type="NCBI Taxonomy" id="1450535"/>
    <lineage>
        <taxon>Eukaryota</taxon>
        <taxon>Fungi</taxon>
        <taxon>Dikarya</taxon>
        <taxon>Ascomycota</taxon>
        <taxon>Pezizomycotina</taxon>
        <taxon>Eurotiomycetes</taxon>
        <taxon>Eurotiomycetidae</taxon>
        <taxon>Eurotiales</taxon>
        <taxon>Aspergillaceae</taxon>
        <taxon>Aspergillus</taxon>
        <taxon>Aspergillus subgen. Circumdati</taxon>
    </lineage>
</organism>
<accession>A0A317W9T4</accession>
<dbReference type="Proteomes" id="UP000246702">
    <property type="component" value="Unassembled WGS sequence"/>
</dbReference>
<evidence type="ECO:0000313" key="1">
    <source>
        <dbReference type="EMBL" id="PWY83123.1"/>
    </source>
</evidence>
<evidence type="ECO:0000313" key="2">
    <source>
        <dbReference type="Proteomes" id="UP000246702"/>
    </source>
</evidence>
<proteinExistence type="predicted"/>
<gene>
    <name evidence="1" type="ORF">BO94DRAFT_118948</name>
</gene>
<reference evidence="1 2" key="1">
    <citation type="submission" date="2016-12" db="EMBL/GenBank/DDBJ databases">
        <title>The genomes of Aspergillus section Nigri reveals drivers in fungal speciation.</title>
        <authorList>
            <consortium name="DOE Joint Genome Institute"/>
            <person name="Vesth T.C."/>
            <person name="Nybo J."/>
            <person name="Theobald S."/>
            <person name="Brandl J."/>
            <person name="Frisvad J.C."/>
            <person name="Nielsen K.F."/>
            <person name="Lyhne E.K."/>
            <person name="Kogle M.E."/>
            <person name="Kuo A."/>
            <person name="Riley R."/>
            <person name="Clum A."/>
            <person name="Nolan M."/>
            <person name="Lipzen A."/>
            <person name="Salamov A."/>
            <person name="Henrissat B."/>
            <person name="Wiebenga A."/>
            <person name="De Vries R.P."/>
            <person name="Grigoriev I.V."/>
            <person name="Mortensen U.H."/>
            <person name="Andersen M.R."/>
            <person name="Baker S.E."/>
        </authorList>
    </citation>
    <scope>NUCLEOTIDE SEQUENCE [LARGE SCALE GENOMIC DNA]</scope>
    <source>
        <strain evidence="1 2">CBS 115572</strain>
    </source>
</reference>
<dbReference type="AlphaFoldDB" id="A0A317W9T4"/>
<name>A0A317W9T4_9EURO</name>
<dbReference type="RefSeq" id="XP_025465908.1">
    <property type="nucleotide sequence ID" value="XM_025605560.1"/>
</dbReference>